<keyword evidence="15" id="KW-0675">Receptor</keyword>
<accession>A0A857JNV8</accession>
<evidence type="ECO:0000256" key="1">
    <source>
        <dbReference type="ARBA" id="ARBA00004571"/>
    </source>
</evidence>
<keyword evidence="3 11" id="KW-1134">Transmembrane beta strand</keyword>
<evidence type="ECO:0000259" key="14">
    <source>
        <dbReference type="Pfam" id="PF07715"/>
    </source>
</evidence>
<comment type="subcellular location">
    <subcellularLocation>
        <location evidence="1 11">Cell outer membrane</location>
        <topology evidence="1 11">Multi-pass membrane protein</topology>
    </subcellularLocation>
</comment>
<reference evidence="15 16" key="1">
    <citation type="submission" date="2019-12" db="EMBL/GenBank/DDBJ databases">
        <title>Genome sequencing and assembly of endphytes of Porphyra tenera.</title>
        <authorList>
            <person name="Park J.M."/>
            <person name="Shin R."/>
            <person name="Jo S.H."/>
        </authorList>
    </citation>
    <scope>NUCLEOTIDE SEQUENCE [LARGE SCALE GENOMIC DNA]</scope>
    <source>
        <strain evidence="15 16">GPM4</strain>
    </source>
</reference>
<keyword evidence="16" id="KW-1185">Reference proteome</keyword>
<keyword evidence="2 11" id="KW-0813">Transport</keyword>
<keyword evidence="9 11" id="KW-0472">Membrane</keyword>
<organism evidence="15 16">
    <name type="scientific">Paraglaciecola mesophila</name>
    <dbReference type="NCBI Taxonomy" id="197222"/>
    <lineage>
        <taxon>Bacteria</taxon>
        <taxon>Pseudomonadati</taxon>
        <taxon>Pseudomonadota</taxon>
        <taxon>Gammaproteobacteria</taxon>
        <taxon>Alteromonadales</taxon>
        <taxon>Alteromonadaceae</taxon>
        <taxon>Paraglaciecola</taxon>
    </lineage>
</organism>
<evidence type="ECO:0000256" key="12">
    <source>
        <dbReference type="RuleBase" id="RU003357"/>
    </source>
</evidence>
<dbReference type="SUPFAM" id="SSF56935">
    <property type="entry name" value="Porins"/>
    <property type="match status" value="1"/>
</dbReference>
<comment type="similarity">
    <text evidence="11 12">Belongs to the TonB-dependent receptor family.</text>
</comment>
<proteinExistence type="inferred from homology"/>
<keyword evidence="10 11" id="KW-0998">Cell outer membrane</keyword>
<evidence type="ECO:0000313" key="16">
    <source>
        <dbReference type="Proteomes" id="UP000464524"/>
    </source>
</evidence>
<dbReference type="KEGG" id="pmes:FX988_04055"/>
<keyword evidence="4" id="KW-0410">Iron transport</keyword>
<keyword evidence="6" id="KW-0408">Iron</keyword>
<dbReference type="Gene3D" id="2.40.170.20">
    <property type="entry name" value="TonB-dependent receptor, beta-barrel domain"/>
    <property type="match status" value="1"/>
</dbReference>
<dbReference type="InterPro" id="IPR039426">
    <property type="entry name" value="TonB-dep_rcpt-like"/>
</dbReference>
<dbReference type="Pfam" id="PF07715">
    <property type="entry name" value="Plug"/>
    <property type="match status" value="1"/>
</dbReference>
<evidence type="ECO:0000256" key="8">
    <source>
        <dbReference type="ARBA" id="ARBA00023077"/>
    </source>
</evidence>
<dbReference type="PANTHER" id="PTHR32552">
    <property type="entry name" value="FERRICHROME IRON RECEPTOR-RELATED"/>
    <property type="match status" value="1"/>
</dbReference>
<evidence type="ECO:0000256" key="6">
    <source>
        <dbReference type="ARBA" id="ARBA00023004"/>
    </source>
</evidence>
<dbReference type="Proteomes" id="UP000464524">
    <property type="component" value="Chromosome"/>
</dbReference>
<protein>
    <submittedName>
        <fullName evidence="15">Pesticin receptor</fullName>
    </submittedName>
</protein>
<evidence type="ECO:0000256" key="9">
    <source>
        <dbReference type="ARBA" id="ARBA00023136"/>
    </source>
</evidence>
<dbReference type="PANTHER" id="PTHR32552:SF81">
    <property type="entry name" value="TONB-DEPENDENT OUTER MEMBRANE RECEPTOR"/>
    <property type="match status" value="1"/>
</dbReference>
<dbReference type="InterPro" id="IPR012910">
    <property type="entry name" value="Plug_dom"/>
</dbReference>
<dbReference type="PROSITE" id="PS52016">
    <property type="entry name" value="TONB_DEPENDENT_REC_3"/>
    <property type="match status" value="1"/>
</dbReference>
<name>A0A857JNV8_9ALTE</name>
<feature type="domain" description="TonB-dependent receptor plug" evidence="14">
    <location>
        <begin position="71"/>
        <end position="179"/>
    </location>
</feature>
<dbReference type="Pfam" id="PF00593">
    <property type="entry name" value="TonB_dep_Rec_b-barrel"/>
    <property type="match status" value="1"/>
</dbReference>
<keyword evidence="5 11" id="KW-0812">Transmembrane</keyword>
<evidence type="ECO:0000256" key="7">
    <source>
        <dbReference type="ARBA" id="ARBA00023065"/>
    </source>
</evidence>
<evidence type="ECO:0000256" key="5">
    <source>
        <dbReference type="ARBA" id="ARBA00022692"/>
    </source>
</evidence>
<evidence type="ECO:0000256" key="4">
    <source>
        <dbReference type="ARBA" id="ARBA00022496"/>
    </source>
</evidence>
<feature type="domain" description="TonB-dependent receptor-like beta-barrel" evidence="13">
    <location>
        <begin position="324"/>
        <end position="779"/>
    </location>
</feature>
<evidence type="ECO:0000256" key="2">
    <source>
        <dbReference type="ARBA" id="ARBA00022448"/>
    </source>
</evidence>
<evidence type="ECO:0000313" key="15">
    <source>
        <dbReference type="EMBL" id="QHJ13775.1"/>
    </source>
</evidence>
<dbReference type="AlphaFoldDB" id="A0A857JNV8"/>
<evidence type="ECO:0000256" key="10">
    <source>
        <dbReference type="ARBA" id="ARBA00023237"/>
    </source>
</evidence>
<sequence>MNIGLTPKTEIVENTMLLKPSTLHTGITRALAIGTCMTIGFAASAQEAAPAEDKGLMEKITVTSQKRVENLNEVPVAVSVLREDQINSAFSANIEGLQALVPSVSFRKGNTNRNSAITVRGIGTISFSVAAEPSVSTVVDGVVLGRSGQAFVDLYDLERIEVLRGPQGTLFGKNASAGVVNITTKRPSDEFGGSAEVTLFQDNEYRLKTSVTGALNDNVNGSLTVLKSQFDGYIDNVYNNETTNGYDKEGIRGMLDIDAGNDTDILFIFENVKSNDNCCADLELAPSNRYVTSEAAPDSTGNGDLDLDQRKIDHDFETRTIDETTGFSVQVDKMIGDHEFTSITAHRSWDNTEFREGDFTSTTGSIPLPVNFGSVPDGGVSFQLHDTGVQNWKQTSQEFRIASPVGGDFDYQLGAFWWTQKSERNFTRDASCQNNGGQFPAAIGTYLTENFGVENPSDEQINQFIADENLSCNANDIVSATAFMRTQFDNWALFADGKYHINDDLRLLFGIRYTDDEVSYSHNRSSNDEYKRTGVGVRSFETDYQGETDETNVSGKLGVQYDLTDNSMAYFTFSQGYKGPAFNVFYNMSATDTLPIDKETSDAYELGYKYASNDLIFNAAIFRTDIDGFQANNSELLDGVTITRLTNAGSVITEGIEFDLMWQVTDNFTLTGGLSKVDAEVDEFKCPVTDTECTGRSGADLPFSPDLKYSVTGEYLWELEDMNVILNSSYVYTDEMYAGAPGGTATAIDLLPDYGILNASLAFSFDDDAYRISLIGKNLTDKSFVTTYSGDNFRYQIPRDAERYFGVQLRANF</sequence>
<gene>
    <name evidence="15" type="ORF">FX988_04055</name>
</gene>
<evidence type="ECO:0000259" key="13">
    <source>
        <dbReference type="Pfam" id="PF00593"/>
    </source>
</evidence>
<keyword evidence="8 12" id="KW-0798">TonB box</keyword>
<dbReference type="InterPro" id="IPR036942">
    <property type="entry name" value="Beta-barrel_TonB_sf"/>
</dbReference>
<dbReference type="InterPro" id="IPR000531">
    <property type="entry name" value="Beta-barrel_TonB"/>
</dbReference>
<dbReference type="GO" id="GO:0009279">
    <property type="term" value="C:cell outer membrane"/>
    <property type="evidence" value="ECO:0007669"/>
    <property type="project" value="UniProtKB-SubCell"/>
</dbReference>
<dbReference type="EMBL" id="CP047656">
    <property type="protein sequence ID" value="QHJ13775.1"/>
    <property type="molecule type" value="Genomic_DNA"/>
</dbReference>
<evidence type="ECO:0000256" key="11">
    <source>
        <dbReference type="PROSITE-ProRule" id="PRU01360"/>
    </source>
</evidence>
<dbReference type="GO" id="GO:0006826">
    <property type="term" value="P:iron ion transport"/>
    <property type="evidence" value="ECO:0007669"/>
    <property type="project" value="UniProtKB-KW"/>
</dbReference>
<keyword evidence="7" id="KW-0406">Ion transport</keyword>
<dbReference type="CDD" id="cd01347">
    <property type="entry name" value="ligand_gated_channel"/>
    <property type="match status" value="1"/>
</dbReference>
<evidence type="ECO:0000256" key="3">
    <source>
        <dbReference type="ARBA" id="ARBA00022452"/>
    </source>
</evidence>